<accession>A0A8S5S206</accession>
<proteinExistence type="predicted"/>
<dbReference type="EMBL" id="BK032513">
    <property type="protein sequence ID" value="DAF45045.1"/>
    <property type="molecule type" value="Genomic_DNA"/>
</dbReference>
<protein>
    <submittedName>
        <fullName evidence="1">Uncharacterized protein</fullName>
    </submittedName>
</protein>
<name>A0A8S5S206_9CAUD</name>
<sequence length="241" mass="28796">MKFENTEVWGFEHSLRGMRNPKNSWHKNDSHYGCDNDIVCEKCNTNDEGCINYKNNYIIGANDMKLAQTLIKAGNEHRKFMRQIFVSVDITAPLYWWKEFDTYKVGTVANSTSTMHKLATTPITLDCFEIDDYDRNLSLADNPKDDDGLDNISTFEEDIIYVLENIRQKYLETKDKRYWKELVRWLPESWLQKRTITMNYENIRNMYFQRKNHKLTEWSESFIKWVESLPYAEDLIMYDGK</sequence>
<evidence type="ECO:0000313" key="1">
    <source>
        <dbReference type="EMBL" id="DAF45045.1"/>
    </source>
</evidence>
<reference evidence="1" key="1">
    <citation type="journal article" date="2021" name="Proc. Natl. Acad. Sci. U.S.A.">
        <title>A Catalog of Tens of Thousands of Viruses from Human Metagenomes Reveals Hidden Associations with Chronic Diseases.</title>
        <authorList>
            <person name="Tisza M.J."/>
            <person name="Buck C.B."/>
        </authorList>
    </citation>
    <scope>NUCLEOTIDE SEQUENCE</scope>
    <source>
        <strain evidence="1">CtCIv11</strain>
    </source>
</reference>
<organism evidence="1">
    <name type="scientific">Siphoviridae sp. ctCIv11</name>
    <dbReference type="NCBI Taxonomy" id="2827806"/>
    <lineage>
        <taxon>Viruses</taxon>
        <taxon>Duplodnaviria</taxon>
        <taxon>Heunggongvirae</taxon>
        <taxon>Uroviricota</taxon>
        <taxon>Caudoviricetes</taxon>
    </lineage>
</organism>